<proteinExistence type="predicted"/>
<dbReference type="AlphaFoldDB" id="A0A1X9NDY8"/>
<organism evidence="4 5">
    <name type="scientific">Oceanicoccus sagamiensis</name>
    <dbReference type="NCBI Taxonomy" id="716816"/>
    <lineage>
        <taxon>Bacteria</taxon>
        <taxon>Pseudomonadati</taxon>
        <taxon>Pseudomonadota</taxon>
        <taxon>Gammaproteobacteria</taxon>
        <taxon>Cellvibrionales</taxon>
        <taxon>Spongiibacteraceae</taxon>
        <taxon>Oceanicoccus</taxon>
    </lineage>
</organism>
<protein>
    <recommendedName>
        <fullName evidence="3">SH3b domain-containing protein</fullName>
    </recommendedName>
</protein>
<dbReference type="PROSITE" id="PS51781">
    <property type="entry name" value="SH3B"/>
    <property type="match status" value="1"/>
</dbReference>
<dbReference type="STRING" id="716816.BST96_00905"/>
<reference evidence="4 5" key="1">
    <citation type="submission" date="2016-11" db="EMBL/GenBank/DDBJ databases">
        <title>Trade-off between light-utilization and light-protection in marine flavobacteria.</title>
        <authorList>
            <person name="Kumagai Y."/>
        </authorList>
    </citation>
    <scope>NUCLEOTIDE SEQUENCE [LARGE SCALE GENOMIC DNA]</scope>
    <source>
        <strain evidence="4 5">NBRC 107125</strain>
    </source>
</reference>
<evidence type="ECO:0000259" key="3">
    <source>
        <dbReference type="PROSITE" id="PS51781"/>
    </source>
</evidence>
<keyword evidence="1 2" id="KW-0732">Signal</keyword>
<dbReference type="InterPro" id="IPR011250">
    <property type="entry name" value="OMP/PagP_B-barrel"/>
</dbReference>
<dbReference type="KEGG" id="osg:BST96_00905"/>
<dbReference type="InterPro" id="IPR003646">
    <property type="entry name" value="SH3-like_bac-type"/>
</dbReference>
<evidence type="ECO:0000256" key="1">
    <source>
        <dbReference type="ARBA" id="ARBA00022729"/>
    </source>
</evidence>
<dbReference type="Pfam" id="PF13505">
    <property type="entry name" value="OMP_b-brl"/>
    <property type="match status" value="1"/>
</dbReference>
<feature type="domain" description="SH3b" evidence="3">
    <location>
        <begin position="36"/>
        <end position="99"/>
    </location>
</feature>
<keyword evidence="5" id="KW-1185">Reference proteome</keyword>
<dbReference type="InterPro" id="IPR027385">
    <property type="entry name" value="Beta-barrel_OMP"/>
</dbReference>
<dbReference type="Proteomes" id="UP000193450">
    <property type="component" value="Chromosome"/>
</dbReference>
<evidence type="ECO:0000256" key="2">
    <source>
        <dbReference type="SAM" id="SignalP"/>
    </source>
</evidence>
<accession>A0A1X9NDY8</accession>
<dbReference type="Gene3D" id="2.40.160.20">
    <property type="match status" value="1"/>
</dbReference>
<evidence type="ECO:0000313" key="4">
    <source>
        <dbReference type="EMBL" id="ARN76250.1"/>
    </source>
</evidence>
<evidence type="ECO:0000313" key="5">
    <source>
        <dbReference type="Proteomes" id="UP000193450"/>
    </source>
</evidence>
<dbReference type="EMBL" id="CP019343">
    <property type="protein sequence ID" value="ARN76250.1"/>
    <property type="molecule type" value="Genomic_DNA"/>
</dbReference>
<dbReference type="Gene3D" id="2.30.30.40">
    <property type="entry name" value="SH3 Domains"/>
    <property type="match status" value="1"/>
</dbReference>
<dbReference type="SUPFAM" id="SSF56925">
    <property type="entry name" value="OMPA-like"/>
    <property type="match status" value="1"/>
</dbReference>
<feature type="chain" id="PRO_5013299089" description="SH3b domain-containing protein" evidence="2">
    <location>
        <begin position="28"/>
        <end position="257"/>
    </location>
</feature>
<feature type="signal peptide" evidence="2">
    <location>
        <begin position="1"/>
        <end position="27"/>
    </location>
</feature>
<name>A0A1X9NDY8_9GAMM</name>
<dbReference type="Pfam" id="PF08239">
    <property type="entry name" value="SH3_3"/>
    <property type="match status" value="1"/>
</dbReference>
<sequence length="257" mass="29013">MNTTFKSRYCICRLLLVLFALNSAVFAEDKYSPEDYISATIAEAYVELHTGPGRGYPVFYIAERGEKIQLLKQRTNWVKVHTSRGKEGWVKLESIAKTIGQDGQPTAVNIQQLDEFADRKWEMGFMAGDFGGTDVITGYAGYHFTRNLSIELAGTENFGDFSSGQSAIVSLVHQPFPTWRYSPFFTLGGGVRKTNPRSTLVETEDRTDDVLVAGAGVRIYLSDRFFLRAQYKKHTVLTNRDDDIEVEEWKIGLSAFF</sequence>
<gene>
    <name evidence="4" type="ORF">BST96_00905</name>
</gene>